<name>A0A4Y2M6H7_ARAVE</name>
<sequence>MAVLPPLEKILLQSRESDADAEMSSSYFSEEDALEYNMSEDLEDSPAVTSPPPSSKPEKANKYKNGSLNSSKGVLTCGELLNEPLEVITNELKRQGVAHVHRITIRRGLTYQILCCFKCQRFGHSKPSCRGTLACAHCAGTGHESTDCTLKGKCANCKGDHTFFSSSCPKWKVEKEIVSTKFKQNISFTEARRLVQAQTPTEGKSYASVAKTSLTVSDTQMKPVVILTDSESEQISTSPIKENKKPKFKKKKSMYKSERSLALKLAGQGFFLKDLKSIKSVALELGKTGLATQDLPTRITQEPPPKDYNPTSVYIPVTTTNQLKTCPMKPGEKKFH</sequence>
<evidence type="ECO:0008006" key="4">
    <source>
        <dbReference type="Google" id="ProtNLM"/>
    </source>
</evidence>
<dbReference type="InterPro" id="IPR036875">
    <property type="entry name" value="Znf_CCHC_sf"/>
</dbReference>
<keyword evidence="3" id="KW-1185">Reference proteome</keyword>
<dbReference type="EMBL" id="BGPR01006896">
    <property type="protein sequence ID" value="GBN22715.1"/>
    <property type="molecule type" value="Genomic_DNA"/>
</dbReference>
<evidence type="ECO:0000313" key="2">
    <source>
        <dbReference type="EMBL" id="GBN22715.1"/>
    </source>
</evidence>
<feature type="region of interest" description="Disordered" evidence="1">
    <location>
        <begin position="38"/>
        <end position="67"/>
    </location>
</feature>
<dbReference type="SUPFAM" id="SSF57756">
    <property type="entry name" value="Retrovirus zinc finger-like domains"/>
    <property type="match status" value="1"/>
</dbReference>
<organism evidence="2 3">
    <name type="scientific">Araneus ventricosus</name>
    <name type="common">Orbweaver spider</name>
    <name type="synonym">Epeira ventricosa</name>
    <dbReference type="NCBI Taxonomy" id="182803"/>
    <lineage>
        <taxon>Eukaryota</taxon>
        <taxon>Metazoa</taxon>
        <taxon>Ecdysozoa</taxon>
        <taxon>Arthropoda</taxon>
        <taxon>Chelicerata</taxon>
        <taxon>Arachnida</taxon>
        <taxon>Araneae</taxon>
        <taxon>Araneomorphae</taxon>
        <taxon>Entelegynae</taxon>
        <taxon>Araneoidea</taxon>
        <taxon>Araneidae</taxon>
        <taxon>Araneus</taxon>
    </lineage>
</organism>
<dbReference type="Proteomes" id="UP000499080">
    <property type="component" value="Unassembled WGS sequence"/>
</dbReference>
<accession>A0A4Y2M6H7</accession>
<protein>
    <recommendedName>
        <fullName evidence="4">CCHC-type domain-containing protein</fullName>
    </recommendedName>
</protein>
<dbReference type="GO" id="GO:0003676">
    <property type="term" value="F:nucleic acid binding"/>
    <property type="evidence" value="ECO:0007669"/>
    <property type="project" value="InterPro"/>
</dbReference>
<evidence type="ECO:0000313" key="3">
    <source>
        <dbReference type="Proteomes" id="UP000499080"/>
    </source>
</evidence>
<dbReference type="GO" id="GO:0008270">
    <property type="term" value="F:zinc ion binding"/>
    <property type="evidence" value="ECO:0007669"/>
    <property type="project" value="InterPro"/>
</dbReference>
<gene>
    <name evidence="2" type="ORF">AVEN_68051_1</name>
</gene>
<reference evidence="2 3" key="1">
    <citation type="journal article" date="2019" name="Sci. Rep.">
        <title>Orb-weaving spider Araneus ventricosus genome elucidates the spidroin gene catalogue.</title>
        <authorList>
            <person name="Kono N."/>
            <person name="Nakamura H."/>
            <person name="Ohtoshi R."/>
            <person name="Moran D.A.P."/>
            <person name="Shinohara A."/>
            <person name="Yoshida Y."/>
            <person name="Fujiwara M."/>
            <person name="Mori M."/>
            <person name="Tomita M."/>
            <person name="Arakawa K."/>
        </authorList>
    </citation>
    <scope>NUCLEOTIDE SEQUENCE [LARGE SCALE GENOMIC DNA]</scope>
</reference>
<evidence type="ECO:0000256" key="1">
    <source>
        <dbReference type="SAM" id="MobiDB-lite"/>
    </source>
</evidence>
<comment type="caution">
    <text evidence="2">The sequence shown here is derived from an EMBL/GenBank/DDBJ whole genome shotgun (WGS) entry which is preliminary data.</text>
</comment>
<dbReference type="AlphaFoldDB" id="A0A4Y2M6H7"/>
<proteinExistence type="predicted"/>
<dbReference type="OrthoDB" id="6435956at2759"/>